<sequence>MAVRILSREVGLSATQDVQSFSRGLALSSSVFSGTHFLLVPLAPDLTAMKNRQ</sequence>
<dbReference type="EMBL" id="AWUE01020048">
    <property type="protein sequence ID" value="OMO70076.1"/>
    <property type="molecule type" value="Genomic_DNA"/>
</dbReference>
<evidence type="ECO:0000313" key="2">
    <source>
        <dbReference type="Proteomes" id="UP000187203"/>
    </source>
</evidence>
<protein>
    <submittedName>
        <fullName evidence="1">Uncharacterized protein</fullName>
    </submittedName>
</protein>
<gene>
    <name evidence="1" type="ORF">COLO4_28789</name>
</gene>
<organism evidence="1 2">
    <name type="scientific">Corchorus olitorius</name>
    <dbReference type="NCBI Taxonomy" id="93759"/>
    <lineage>
        <taxon>Eukaryota</taxon>
        <taxon>Viridiplantae</taxon>
        <taxon>Streptophyta</taxon>
        <taxon>Embryophyta</taxon>
        <taxon>Tracheophyta</taxon>
        <taxon>Spermatophyta</taxon>
        <taxon>Magnoliopsida</taxon>
        <taxon>eudicotyledons</taxon>
        <taxon>Gunneridae</taxon>
        <taxon>Pentapetalae</taxon>
        <taxon>rosids</taxon>
        <taxon>malvids</taxon>
        <taxon>Malvales</taxon>
        <taxon>Malvaceae</taxon>
        <taxon>Grewioideae</taxon>
        <taxon>Apeibeae</taxon>
        <taxon>Corchorus</taxon>
    </lineage>
</organism>
<evidence type="ECO:0000313" key="1">
    <source>
        <dbReference type="EMBL" id="OMO70076.1"/>
    </source>
</evidence>
<proteinExistence type="predicted"/>
<keyword evidence="2" id="KW-1185">Reference proteome</keyword>
<dbReference type="Proteomes" id="UP000187203">
    <property type="component" value="Unassembled WGS sequence"/>
</dbReference>
<dbReference type="AlphaFoldDB" id="A0A1R3HI96"/>
<accession>A0A1R3HI96</accession>
<name>A0A1R3HI96_9ROSI</name>
<comment type="caution">
    <text evidence="1">The sequence shown here is derived from an EMBL/GenBank/DDBJ whole genome shotgun (WGS) entry which is preliminary data.</text>
</comment>
<reference evidence="2" key="1">
    <citation type="submission" date="2013-09" db="EMBL/GenBank/DDBJ databases">
        <title>Corchorus olitorius genome sequencing.</title>
        <authorList>
            <person name="Alam M."/>
            <person name="Haque M.S."/>
            <person name="Islam M.S."/>
            <person name="Emdad E.M."/>
            <person name="Islam M.M."/>
            <person name="Ahmed B."/>
            <person name="Halim A."/>
            <person name="Hossen Q.M.M."/>
            <person name="Hossain M.Z."/>
            <person name="Ahmed R."/>
            <person name="Khan M.M."/>
            <person name="Islam R."/>
            <person name="Rashid M.M."/>
            <person name="Khan S.A."/>
            <person name="Rahman M.S."/>
            <person name="Alam M."/>
            <person name="Yahiya A.S."/>
            <person name="Khan M.S."/>
            <person name="Azam M.S."/>
            <person name="Haque T."/>
            <person name="Lashkar M.Z.H."/>
            <person name="Akhand A.I."/>
            <person name="Morshed G."/>
            <person name="Roy S."/>
            <person name="Uddin K.S."/>
            <person name="Rabeya T."/>
            <person name="Hossain A.S."/>
            <person name="Chowdhury A."/>
            <person name="Snigdha A.R."/>
            <person name="Mortoza M.S."/>
            <person name="Matin S.A."/>
            <person name="Hoque S.M.E."/>
            <person name="Islam M.K."/>
            <person name="Roy D.K."/>
            <person name="Haider R."/>
            <person name="Moosa M.M."/>
            <person name="Elias S.M."/>
            <person name="Hasan A.M."/>
            <person name="Jahan S."/>
            <person name="Shafiuddin M."/>
            <person name="Mahmood N."/>
            <person name="Shommy N.S."/>
        </authorList>
    </citation>
    <scope>NUCLEOTIDE SEQUENCE [LARGE SCALE GENOMIC DNA]</scope>
    <source>
        <strain evidence="2">cv. O-4</strain>
    </source>
</reference>